<dbReference type="Pfam" id="PF03781">
    <property type="entry name" value="FGE-sulfatase"/>
    <property type="match status" value="1"/>
</dbReference>
<evidence type="ECO:0000259" key="1">
    <source>
        <dbReference type="Pfam" id="PF03781"/>
    </source>
</evidence>
<dbReference type="EMBL" id="CADCTO010000369">
    <property type="protein sequence ID" value="CAA9268603.1"/>
    <property type="molecule type" value="Genomic_DNA"/>
</dbReference>
<dbReference type="SUPFAM" id="SSF56436">
    <property type="entry name" value="C-type lectin-like"/>
    <property type="match status" value="1"/>
</dbReference>
<feature type="domain" description="Sulfatase-modifying factor enzyme-like" evidence="1">
    <location>
        <begin position="85"/>
        <end position="308"/>
    </location>
</feature>
<accession>A0A6J4J6Y7</accession>
<dbReference type="Gene3D" id="3.90.1580.10">
    <property type="entry name" value="paralog of FGE (formylglycine-generating enzyme)"/>
    <property type="match status" value="1"/>
</dbReference>
<dbReference type="InterPro" id="IPR042095">
    <property type="entry name" value="SUMF_sf"/>
</dbReference>
<dbReference type="InterPro" id="IPR005532">
    <property type="entry name" value="SUMF_dom"/>
</dbReference>
<organism evidence="2">
    <name type="scientific">uncultured Armatimonadetes bacterium</name>
    <dbReference type="NCBI Taxonomy" id="157466"/>
    <lineage>
        <taxon>Bacteria</taxon>
        <taxon>Bacillati</taxon>
        <taxon>Armatimonadota</taxon>
        <taxon>environmental samples</taxon>
    </lineage>
</organism>
<evidence type="ECO:0000313" key="2">
    <source>
        <dbReference type="EMBL" id="CAA9268603.1"/>
    </source>
</evidence>
<dbReference type="PANTHER" id="PTHR23150">
    <property type="entry name" value="SULFATASE MODIFYING FACTOR 1, 2"/>
    <property type="match status" value="1"/>
</dbReference>
<dbReference type="InterPro" id="IPR014338">
    <property type="entry name" value="CHP02996_rpt-companion-dom"/>
</dbReference>
<sequence length="326" mass="35840">MQDEAAFLQAMEEHPEDDSLRLAFADWLEARGDPRGELTRLLHALTRSTEVADRGALEDRLRGLVAAGVRPVGPFWANALGMQFAWVPAGTFRMGRRETEDRSLLNWPQHTVTLTRGFWLAVHEVTQASWQAVTGENPSRHKGKKRPVEQVSWDDCQEFLRALGERDGQAYRLPTEAEWEYACRAGTTTAFFFGETISTDRANFDGTSPDDDAEGPRVSRRKTTLVGSFPPNALGLHDMHGNVAEWCQDWDAPYAAGEAVDPRGPAAGKERALRGGSYEASATHLRSAARFAMAPSVRLSLFGFRPVRTPPGPAPAADAGWGTSPP</sequence>
<dbReference type="AlphaFoldDB" id="A0A6J4J6Y7"/>
<proteinExistence type="predicted"/>
<dbReference type="InterPro" id="IPR051043">
    <property type="entry name" value="Sulfatase_Mod_Factor_Kinase"/>
</dbReference>
<reference evidence="2" key="1">
    <citation type="submission" date="2020-02" db="EMBL/GenBank/DDBJ databases">
        <authorList>
            <person name="Meier V. D."/>
        </authorList>
    </citation>
    <scope>NUCLEOTIDE SEQUENCE</scope>
    <source>
        <strain evidence="2">AVDCRST_MAG63</strain>
    </source>
</reference>
<protein>
    <submittedName>
        <fullName evidence="2">Phage protein</fullName>
    </submittedName>
</protein>
<dbReference type="GO" id="GO:0120147">
    <property type="term" value="F:formylglycine-generating oxidase activity"/>
    <property type="evidence" value="ECO:0007669"/>
    <property type="project" value="TreeGrafter"/>
</dbReference>
<dbReference type="InterPro" id="IPR016187">
    <property type="entry name" value="CTDL_fold"/>
</dbReference>
<dbReference type="PANTHER" id="PTHR23150:SF19">
    <property type="entry name" value="FORMYLGLYCINE-GENERATING ENZYME"/>
    <property type="match status" value="1"/>
</dbReference>
<name>A0A6J4J6Y7_9BACT</name>
<gene>
    <name evidence="2" type="ORF">AVDCRST_MAG63-2892</name>
</gene>
<dbReference type="NCBIfam" id="TIGR02996">
    <property type="entry name" value="rpt_mate_G_obs"/>
    <property type="match status" value="1"/>
</dbReference>